<evidence type="ECO:0000256" key="5">
    <source>
        <dbReference type="ARBA" id="ARBA00022723"/>
    </source>
</evidence>
<dbReference type="SUPFAM" id="SSF54593">
    <property type="entry name" value="Glyoxalase/Bleomycin resistance protein/Dihydroxybiphenyl dioxygenase"/>
    <property type="match status" value="2"/>
</dbReference>
<dbReference type="InterPro" id="IPR018146">
    <property type="entry name" value="Glyoxalase_1_CS"/>
</dbReference>
<evidence type="ECO:0000313" key="11">
    <source>
        <dbReference type="Proteomes" id="UP000094285"/>
    </source>
</evidence>
<dbReference type="GO" id="GO:0019243">
    <property type="term" value="P:methylglyoxal catabolic process to D-lactate via S-lactoyl-glutathione"/>
    <property type="evidence" value="ECO:0007669"/>
    <property type="project" value="EnsemblFungi"/>
</dbReference>
<dbReference type="PANTHER" id="PTHR10374:SF30">
    <property type="entry name" value="LACTOYLGLUTATHIONE LYASE"/>
    <property type="match status" value="1"/>
</dbReference>
<proteinExistence type="inferred from homology"/>
<dbReference type="AlphaFoldDB" id="A0A1E4SLK1"/>
<dbReference type="OrthoDB" id="16820at2759"/>
<name>A0A1E4SLK1_9ASCO</name>
<reference evidence="11" key="1">
    <citation type="submission" date="2016-05" db="EMBL/GenBank/DDBJ databases">
        <title>Comparative genomics of biotechnologically important yeasts.</title>
        <authorList>
            <consortium name="DOE Joint Genome Institute"/>
            <person name="Riley R."/>
            <person name="Haridas S."/>
            <person name="Wolfe K.H."/>
            <person name="Lopes M.R."/>
            <person name="Hittinger C.T."/>
            <person name="Goker M."/>
            <person name="Salamov A."/>
            <person name="Wisecaver J."/>
            <person name="Long T.M."/>
            <person name="Aerts A.L."/>
            <person name="Barry K."/>
            <person name="Choi C."/>
            <person name="Clum A."/>
            <person name="Coughlan A.Y."/>
            <person name="Deshpande S."/>
            <person name="Douglass A.P."/>
            <person name="Hanson S.J."/>
            <person name="Klenk H.-P."/>
            <person name="Labutti K."/>
            <person name="Lapidus A."/>
            <person name="Lindquist E."/>
            <person name="Lipzen A."/>
            <person name="Meier-Kolthoff J.P."/>
            <person name="Ohm R.A."/>
            <person name="Otillar R.P."/>
            <person name="Pangilinan J."/>
            <person name="Peng Y."/>
            <person name="Rokas A."/>
            <person name="Rosa C.A."/>
            <person name="Scheuner C."/>
            <person name="Sibirny A.A."/>
            <person name="Slot J.C."/>
            <person name="Stielow J.B."/>
            <person name="Sun H."/>
            <person name="Kurtzman C.P."/>
            <person name="Blackwell M."/>
            <person name="Grigoriev I.V."/>
            <person name="Jeffries T.W."/>
        </authorList>
    </citation>
    <scope>NUCLEOTIDE SEQUENCE [LARGE SCALE GENOMIC DNA]</scope>
    <source>
        <strain evidence="11">NRRL Y-17324</strain>
    </source>
</reference>
<dbReference type="UniPathway" id="UPA00619">
    <property type="reaction ID" value="UER00675"/>
</dbReference>
<dbReference type="GO" id="GO:0004462">
    <property type="term" value="F:lactoylglutathione lyase activity"/>
    <property type="evidence" value="ECO:0007669"/>
    <property type="project" value="UniProtKB-UniRule"/>
</dbReference>
<keyword evidence="11" id="KW-1185">Reference proteome</keyword>
<comment type="catalytic activity">
    <reaction evidence="8">
        <text>(R)-S-lactoylglutathione = methylglyoxal + glutathione</text>
        <dbReference type="Rhea" id="RHEA:19069"/>
        <dbReference type="ChEBI" id="CHEBI:17158"/>
        <dbReference type="ChEBI" id="CHEBI:57474"/>
        <dbReference type="ChEBI" id="CHEBI:57925"/>
        <dbReference type="EC" id="4.4.1.5"/>
    </reaction>
</comment>
<keyword evidence="7 8" id="KW-0456">Lyase</keyword>
<dbReference type="PROSITE" id="PS00934">
    <property type="entry name" value="GLYOXALASE_I_1"/>
    <property type="match status" value="2"/>
</dbReference>
<keyword evidence="6 8" id="KW-0862">Zinc</keyword>
<dbReference type="InterPro" id="IPR004361">
    <property type="entry name" value="Glyoxalase_1"/>
</dbReference>
<dbReference type="STRING" id="984487.A0A1E4SLK1"/>
<dbReference type="GeneID" id="30980857"/>
<evidence type="ECO:0000256" key="4">
    <source>
        <dbReference type="ARBA" id="ARBA00012081"/>
    </source>
</evidence>
<accession>A0A1E4SLK1</accession>
<evidence type="ECO:0000313" key="10">
    <source>
        <dbReference type="EMBL" id="ODV80403.1"/>
    </source>
</evidence>
<dbReference type="PROSITE" id="PS00935">
    <property type="entry name" value="GLYOXALASE_I_2"/>
    <property type="match status" value="1"/>
</dbReference>
<dbReference type="Pfam" id="PF00903">
    <property type="entry name" value="Glyoxalase"/>
    <property type="match status" value="2"/>
</dbReference>
<dbReference type="PANTHER" id="PTHR10374">
    <property type="entry name" value="LACTOYLGLUTATHIONE LYASE GLYOXALASE I"/>
    <property type="match status" value="1"/>
</dbReference>
<gene>
    <name evidence="10" type="ORF">CANTADRAFT_21629</name>
</gene>
<organism evidence="10 11">
    <name type="scientific">Suhomyces tanzawaensis NRRL Y-17324</name>
    <dbReference type="NCBI Taxonomy" id="984487"/>
    <lineage>
        <taxon>Eukaryota</taxon>
        <taxon>Fungi</taxon>
        <taxon>Dikarya</taxon>
        <taxon>Ascomycota</taxon>
        <taxon>Saccharomycotina</taxon>
        <taxon>Pichiomycetes</taxon>
        <taxon>Debaryomycetaceae</taxon>
        <taxon>Suhomyces</taxon>
    </lineage>
</organism>
<comment type="similarity">
    <text evidence="3 8">Belongs to the glyoxalase I family.</text>
</comment>
<evidence type="ECO:0000256" key="6">
    <source>
        <dbReference type="ARBA" id="ARBA00022833"/>
    </source>
</evidence>
<evidence type="ECO:0000256" key="7">
    <source>
        <dbReference type="ARBA" id="ARBA00023239"/>
    </source>
</evidence>
<dbReference type="Gene3D" id="3.10.180.10">
    <property type="entry name" value="2,3-Dihydroxybiphenyl 1,2-Dioxygenase, domain 1"/>
    <property type="match status" value="2"/>
</dbReference>
<evidence type="ECO:0000256" key="1">
    <source>
        <dbReference type="ARBA" id="ARBA00001947"/>
    </source>
</evidence>
<dbReference type="InterPro" id="IPR037523">
    <property type="entry name" value="VOC_core"/>
</dbReference>
<evidence type="ECO:0000256" key="3">
    <source>
        <dbReference type="ARBA" id="ARBA00010363"/>
    </source>
</evidence>
<keyword evidence="5 8" id="KW-0479">Metal-binding</keyword>
<dbReference type="GO" id="GO:0006749">
    <property type="term" value="P:glutathione metabolic process"/>
    <property type="evidence" value="ECO:0007669"/>
    <property type="project" value="EnsemblFungi"/>
</dbReference>
<comment type="cofactor">
    <cofactor evidence="1 8">
        <name>Zn(2+)</name>
        <dbReference type="ChEBI" id="CHEBI:29105"/>
    </cofactor>
</comment>
<dbReference type="GO" id="GO:0046872">
    <property type="term" value="F:metal ion binding"/>
    <property type="evidence" value="ECO:0007669"/>
    <property type="project" value="UniProtKB-UniRule"/>
</dbReference>
<protein>
    <recommendedName>
        <fullName evidence="4 8">Lactoylglutathione lyase</fullName>
        <ecNumber evidence="4 8">4.4.1.5</ecNumber>
    </recommendedName>
    <alternativeName>
        <fullName evidence="8">Glyoxalase I</fullName>
    </alternativeName>
</protein>
<dbReference type="EMBL" id="KV453911">
    <property type="protein sequence ID" value="ODV80403.1"/>
    <property type="molecule type" value="Genomic_DNA"/>
</dbReference>
<evidence type="ECO:0000256" key="8">
    <source>
        <dbReference type="RuleBase" id="RU361179"/>
    </source>
</evidence>
<feature type="domain" description="VOC" evidence="9">
    <location>
        <begin position="159"/>
        <end position="305"/>
    </location>
</feature>
<feature type="domain" description="VOC" evidence="9">
    <location>
        <begin position="6"/>
        <end position="144"/>
    </location>
</feature>
<dbReference type="EC" id="4.4.1.5" evidence="4 8"/>
<dbReference type="CDD" id="cd07233">
    <property type="entry name" value="GlxI_Zn"/>
    <property type="match status" value="2"/>
</dbReference>
<dbReference type="NCBIfam" id="TIGR00068">
    <property type="entry name" value="glyox_I"/>
    <property type="match status" value="2"/>
</dbReference>
<evidence type="ECO:0000256" key="2">
    <source>
        <dbReference type="ARBA" id="ARBA00005008"/>
    </source>
</evidence>
<dbReference type="Proteomes" id="UP000094285">
    <property type="component" value="Unassembled WGS sequence"/>
</dbReference>
<dbReference type="RefSeq" id="XP_020065525.1">
    <property type="nucleotide sequence ID" value="XM_020206720.1"/>
</dbReference>
<dbReference type="PROSITE" id="PS51819">
    <property type="entry name" value="VOC"/>
    <property type="match status" value="2"/>
</dbReference>
<evidence type="ECO:0000259" key="9">
    <source>
        <dbReference type="PROSITE" id="PS51819"/>
    </source>
</evidence>
<comment type="function">
    <text evidence="8">Catalyzes the conversion of hemimercaptal, formed from methylglyoxal and glutathione, to S-lactoylglutathione.</text>
</comment>
<dbReference type="InterPro" id="IPR029068">
    <property type="entry name" value="Glyas_Bleomycin-R_OHBP_Dase"/>
</dbReference>
<dbReference type="InterPro" id="IPR004360">
    <property type="entry name" value="Glyas_Fos-R_dOase_dom"/>
</dbReference>
<sequence length="316" mass="35389">MLQGPVLNHTCLRVKDPKVSIPFYEKHFGFVKQKVINGDSFSLYILGIPNSIEPGANWGAQSGLLELKHDFGSENDPNFSVNNGNDAPHRGFGHICVSVDNIVESEKKLLADGVQFKKKLSDGRQKNIAFVLDPDGYWIELIENGINKQEGKTDLATYKLNHTMVRVTDPKKSLDFYRNVLGFKLLTTLNFEEAKFSLYFLAFDDSESFVENVSTDNSQRTGILELTHNWGTESDPEFKGYHNGNTTEDGAKRGYGHICVSVKDPLEIVSKIDSFGSEWIQKYGEAGELGFFRDPDGYEIEIFHHGILPGTEVASL</sequence>
<comment type="pathway">
    <text evidence="2 8">Secondary metabolite metabolism; methylglyoxal degradation; (R)-lactate from methylglyoxal: step 1/2.</text>
</comment>